<sequence length="44" mass="5382">MSNKWGGIRERELEDVFRWSFECLGAWHRGRVSITRRRPLSRYS</sequence>
<accession>A0A061DLM2</accession>
<dbReference type="AlphaFoldDB" id="A0A061DLM2"/>
<dbReference type="EMBL" id="CM001879">
    <property type="protein sequence ID" value="EOX92986.1"/>
    <property type="molecule type" value="Genomic_DNA"/>
</dbReference>
<name>A0A061DLM2_THECC</name>
<gene>
    <name evidence="1" type="ORF">TCM_001847</name>
</gene>
<evidence type="ECO:0000313" key="2">
    <source>
        <dbReference type="Proteomes" id="UP000026915"/>
    </source>
</evidence>
<dbReference type="InParanoid" id="A0A061DLM2"/>
<dbReference type="Proteomes" id="UP000026915">
    <property type="component" value="Chromosome 1"/>
</dbReference>
<protein>
    <submittedName>
        <fullName evidence="1">Uncharacterized protein</fullName>
    </submittedName>
</protein>
<keyword evidence="2" id="KW-1185">Reference proteome</keyword>
<organism evidence="1 2">
    <name type="scientific">Theobroma cacao</name>
    <name type="common">Cacao</name>
    <name type="synonym">Cocoa</name>
    <dbReference type="NCBI Taxonomy" id="3641"/>
    <lineage>
        <taxon>Eukaryota</taxon>
        <taxon>Viridiplantae</taxon>
        <taxon>Streptophyta</taxon>
        <taxon>Embryophyta</taxon>
        <taxon>Tracheophyta</taxon>
        <taxon>Spermatophyta</taxon>
        <taxon>Magnoliopsida</taxon>
        <taxon>eudicotyledons</taxon>
        <taxon>Gunneridae</taxon>
        <taxon>Pentapetalae</taxon>
        <taxon>rosids</taxon>
        <taxon>malvids</taxon>
        <taxon>Malvales</taxon>
        <taxon>Malvaceae</taxon>
        <taxon>Byttnerioideae</taxon>
        <taxon>Theobroma</taxon>
    </lineage>
</organism>
<evidence type="ECO:0000313" key="1">
    <source>
        <dbReference type="EMBL" id="EOX92986.1"/>
    </source>
</evidence>
<reference evidence="1 2" key="1">
    <citation type="journal article" date="2013" name="Genome Biol.">
        <title>The genome sequence of the most widely cultivated cacao type and its use to identify candidate genes regulating pod color.</title>
        <authorList>
            <person name="Motamayor J.C."/>
            <person name="Mockaitis K."/>
            <person name="Schmutz J."/>
            <person name="Haiminen N."/>
            <person name="Iii D.L."/>
            <person name="Cornejo O."/>
            <person name="Findley S.D."/>
            <person name="Zheng P."/>
            <person name="Utro F."/>
            <person name="Royaert S."/>
            <person name="Saski C."/>
            <person name="Jenkins J."/>
            <person name="Podicheti R."/>
            <person name="Zhao M."/>
            <person name="Scheffler B.E."/>
            <person name="Stack J.C."/>
            <person name="Feltus F.A."/>
            <person name="Mustiga G.M."/>
            <person name="Amores F."/>
            <person name="Phillips W."/>
            <person name="Marelli J.P."/>
            <person name="May G.D."/>
            <person name="Shapiro H."/>
            <person name="Ma J."/>
            <person name="Bustamante C.D."/>
            <person name="Schnell R.J."/>
            <person name="Main D."/>
            <person name="Gilbert D."/>
            <person name="Parida L."/>
            <person name="Kuhn D.N."/>
        </authorList>
    </citation>
    <scope>NUCLEOTIDE SEQUENCE [LARGE SCALE GENOMIC DNA]</scope>
    <source>
        <strain evidence="2">cv. Matina 1-6</strain>
    </source>
</reference>
<dbReference type="HOGENOM" id="CLU_3225645_0_0_1"/>
<proteinExistence type="predicted"/>
<dbReference type="Gramene" id="EOX92986">
    <property type="protein sequence ID" value="EOX92986"/>
    <property type="gene ID" value="TCM_001847"/>
</dbReference>